<dbReference type="InterPro" id="IPR036640">
    <property type="entry name" value="ABC1_TM_sf"/>
</dbReference>
<evidence type="ECO:0000256" key="4">
    <source>
        <dbReference type="ARBA" id="ARBA00022692"/>
    </source>
</evidence>
<dbReference type="GO" id="GO:0016887">
    <property type="term" value="F:ATP hydrolysis activity"/>
    <property type="evidence" value="ECO:0007669"/>
    <property type="project" value="InterPro"/>
</dbReference>
<feature type="transmembrane region" description="Helical" evidence="9">
    <location>
        <begin position="160"/>
        <end position="182"/>
    </location>
</feature>
<evidence type="ECO:0000256" key="5">
    <source>
        <dbReference type="ARBA" id="ARBA00022741"/>
    </source>
</evidence>
<dbReference type="FunFam" id="3.40.50.300:FF:000221">
    <property type="entry name" value="Multidrug ABC transporter ATP-binding protein"/>
    <property type="match status" value="1"/>
</dbReference>
<dbReference type="InterPro" id="IPR039421">
    <property type="entry name" value="Type_1_exporter"/>
</dbReference>
<dbReference type="GO" id="GO:0005886">
    <property type="term" value="C:plasma membrane"/>
    <property type="evidence" value="ECO:0007669"/>
    <property type="project" value="UniProtKB-SubCell"/>
</dbReference>
<keyword evidence="3" id="KW-1003">Cell membrane</keyword>
<dbReference type="AlphaFoldDB" id="A0A1I3AW45"/>
<dbReference type="GO" id="GO:0015421">
    <property type="term" value="F:ABC-type oligopeptide transporter activity"/>
    <property type="evidence" value="ECO:0007669"/>
    <property type="project" value="TreeGrafter"/>
</dbReference>
<dbReference type="InterPro" id="IPR027417">
    <property type="entry name" value="P-loop_NTPase"/>
</dbReference>
<dbReference type="SMART" id="SM00382">
    <property type="entry name" value="AAA"/>
    <property type="match status" value="1"/>
</dbReference>
<dbReference type="InterPro" id="IPR011527">
    <property type="entry name" value="ABC1_TM_dom"/>
</dbReference>
<evidence type="ECO:0000256" key="1">
    <source>
        <dbReference type="ARBA" id="ARBA00004651"/>
    </source>
</evidence>
<evidence type="ECO:0000256" key="7">
    <source>
        <dbReference type="ARBA" id="ARBA00022989"/>
    </source>
</evidence>
<keyword evidence="8 9" id="KW-0472">Membrane</keyword>
<feature type="transmembrane region" description="Helical" evidence="9">
    <location>
        <begin position="16"/>
        <end position="36"/>
    </location>
</feature>
<dbReference type="STRING" id="69895.SAMN05192551_101427"/>
<dbReference type="Pfam" id="PF00005">
    <property type="entry name" value="ABC_tran"/>
    <property type="match status" value="1"/>
</dbReference>
<dbReference type="InterPro" id="IPR017871">
    <property type="entry name" value="ABC_transporter-like_CS"/>
</dbReference>
<dbReference type="Gene3D" id="3.40.50.300">
    <property type="entry name" value="P-loop containing nucleotide triphosphate hydrolases"/>
    <property type="match status" value="1"/>
</dbReference>
<comment type="subcellular location">
    <subcellularLocation>
        <location evidence="1">Cell membrane</location>
        <topology evidence="1">Multi-pass membrane protein</topology>
    </subcellularLocation>
</comment>
<protein>
    <submittedName>
        <fullName evidence="12">ATP-binding cassette, subfamily B</fullName>
    </submittedName>
</protein>
<dbReference type="InterPro" id="IPR003593">
    <property type="entry name" value="AAA+_ATPase"/>
</dbReference>
<feature type="transmembrane region" description="Helical" evidence="9">
    <location>
        <begin position="135"/>
        <end position="154"/>
    </location>
</feature>
<dbReference type="FunFam" id="1.20.1560.10:FF:000011">
    <property type="entry name" value="Multidrug ABC transporter ATP-binding protein"/>
    <property type="match status" value="1"/>
</dbReference>
<sequence length="580" mass="65781">MSSYLTLIPFIKKYKWFYLWGILSLIMVDALQLAIPEILRRITDALQLGTLEKHQLLRYSLIILVIGLLMMLFRFLWRILIINSSRRMEYELRNEMFEQFLRLSTSYYNDKKTGDLMAHATNDIFAVRNAASGGIITFTDALFLNLAAITMMILTTNLKLTLIALIPMPVLAFAIYQFGVLINQRFKIVQEAFSELTESVQESFSGIRVIKSFSREEKEIHLFDQSNENLFNKNMNLAILFGTFSPTIQFISSISFFITLIYGTQLVMNHTITLGSFVAFNGYLASMVWSVPVIGFVINILQRGAASMSRINTLMEETPDIVEASDAIDLRDVHGHIEFSNVTFYYTTDKVPVLENFTFHIDPGTTIGIMGPTGSGKSTIPTLLLRLYDPDDGEIKMDGIPIKDTSLKSLRDQIGYVEQNSFVFSTSIYENIAFGKEDHCKEDIERAAKLAGLHQDIVTFPEAYHTLIGERGVTLSGGQKQRLAIARALVKNPPILILDDSLSAVDTQTEERILEGIQSTIHSKTTIIIAHRISTLKYCDKILVLDNGKPSEYGSHEELIKRDGFYAYQYYQQMLEDEIN</sequence>
<keyword evidence="2" id="KW-0813">Transport</keyword>
<feature type="transmembrane region" description="Helical" evidence="9">
    <location>
        <begin position="237"/>
        <end position="262"/>
    </location>
</feature>
<evidence type="ECO:0000259" key="10">
    <source>
        <dbReference type="PROSITE" id="PS50893"/>
    </source>
</evidence>
<keyword evidence="5" id="KW-0547">Nucleotide-binding</keyword>
<gene>
    <name evidence="12" type="ORF">SAMN05192551_101427</name>
</gene>
<feature type="domain" description="ABC transmembrane type-1" evidence="11">
    <location>
        <begin position="19"/>
        <end position="303"/>
    </location>
</feature>
<dbReference type="SUPFAM" id="SSF90123">
    <property type="entry name" value="ABC transporter transmembrane region"/>
    <property type="match status" value="1"/>
</dbReference>
<dbReference type="PANTHER" id="PTHR43394:SF1">
    <property type="entry name" value="ATP-BINDING CASSETTE SUB-FAMILY B MEMBER 10, MITOCHONDRIAL"/>
    <property type="match status" value="1"/>
</dbReference>
<keyword evidence="4 9" id="KW-0812">Transmembrane</keyword>
<dbReference type="OrthoDB" id="9762778at2"/>
<keyword evidence="7 9" id="KW-1133">Transmembrane helix</keyword>
<evidence type="ECO:0000313" key="13">
    <source>
        <dbReference type="Proteomes" id="UP000199287"/>
    </source>
</evidence>
<dbReference type="Proteomes" id="UP000199287">
    <property type="component" value="Unassembled WGS sequence"/>
</dbReference>
<dbReference type="CDD" id="cd18541">
    <property type="entry name" value="ABC_6TM_TmrB_like"/>
    <property type="match status" value="1"/>
</dbReference>
<evidence type="ECO:0000313" key="12">
    <source>
        <dbReference type="EMBL" id="SFH53996.1"/>
    </source>
</evidence>
<feature type="domain" description="ABC transporter" evidence="10">
    <location>
        <begin position="337"/>
        <end position="572"/>
    </location>
</feature>
<keyword evidence="13" id="KW-1185">Reference proteome</keyword>
<feature type="transmembrane region" description="Helical" evidence="9">
    <location>
        <begin position="282"/>
        <end position="301"/>
    </location>
</feature>
<feature type="transmembrane region" description="Helical" evidence="9">
    <location>
        <begin position="56"/>
        <end position="77"/>
    </location>
</feature>
<evidence type="ECO:0000256" key="6">
    <source>
        <dbReference type="ARBA" id="ARBA00022840"/>
    </source>
</evidence>
<evidence type="ECO:0000256" key="8">
    <source>
        <dbReference type="ARBA" id="ARBA00023136"/>
    </source>
</evidence>
<dbReference type="InterPro" id="IPR003439">
    <property type="entry name" value="ABC_transporter-like_ATP-bd"/>
</dbReference>
<proteinExistence type="predicted"/>
<keyword evidence="6 12" id="KW-0067">ATP-binding</keyword>
<evidence type="ECO:0000256" key="2">
    <source>
        <dbReference type="ARBA" id="ARBA00022448"/>
    </source>
</evidence>
<dbReference type="Pfam" id="PF00664">
    <property type="entry name" value="ABC_membrane"/>
    <property type="match status" value="1"/>
</dbReference>
<dbReference type="EMBL" id="FOQA01000001">
    <property type="protein sequence ID" value="SFH53996.1"/>
    <property type="molecule type" value="Genomic_DNA"/>
</dbReference>
<dbReference type="PANTHER" id="PTHR43394">
    <property type="entry name" value="ATP-DEPENDENT PERMEASE MDL1, MITOCHONDRIAL"/>
    <property type="match status" value="1"/>
</dbReference>
<dbReference type="SUPFAM" id="SSF52540">
    <property type="entry name" value="P-loop containing nucleoside triphosphate hydrolases"/>
    <property type="match status" value="1"/>
</dbReference>
<dbReference type="PROSITE" id="PS00211">
    <property type="entry name" value="ABC_TRANSPORTER_1"/>
    <property type="match status" value="1"/>
</dbReference>
<evidence type="ECO:0000256" key="9">
    <source>
        <dbReference type="SAM" id="Phobius"/>
    </source>
</evidence>
<dbReference type="Gene3D" id="1.20.1560.10">
    <property type="entry name" value="ABC transporter type 1, transmembrane domain"/>
    <property type="match status" value="1"/>
</dbReference>
<evidence type="ECO:0000256" key="3">
    <source>
        <dbReference type="ARBA" id="ARBA00022475"/>
    </source>
</evidence>
<dbReference type="PROSITE" id="PS50893">
    <property type="entry name" value="ABC_TRANSPORTER_2"/>
    <property type="match status" value="1"/>
</dbReference>
<dbReference type="GO" id="GO:0005524">
    <property type="term" value="F:ATP binding"/>
    <property type="evidence" value="ECO:0007669"/>
    <property type="project" value="UniProtKB-KW"/>
</dbReference>
<reference evidence="13" key="1">
    <citation type="submission" date="2016-10" db="EMBL/GenBank/DDBJ databases">
        <authorList>
            <person name="Varghese N."/>
            <person name="Submissions S."/>
        </authorList>
    </citation>
    <scope>NUCLEOTIDE SEQUENCE [LARGE SCALE GENOMIC DNA]</scope>
    <source>
        <strain evidence="13">Z-7934</strain>
    </source>
</reference>
<name>A0A1I3AW45_9FIRM</name>
<dbReference type="PROSITE" id="PS50929">
    <property type="entry name" value="ABC_TM1F"/>
    <property type="match status" value="1"/>
</dbReference>
<evidence type="ECO:0000259" key="11">
    <source>
        <dbReference type="PROSITE" id="PS50929"/>
    </source>
</evidence>
<accession>A0A1I3AW45</accession>
<organism evidence="12 13">
    <name type="scientific">Tindallia magadiensis</name>
    <dbReference type="NCBI Taxonomy" id="69895"/>
    <lineage>
        <taxon>Bacteria</taxon>
        <taxon>Bacillati</taxon>
        <taxon>Bacillota</taxon>
        <taxon>Clostridia</taxon>
        <taxon>Peptostreptococcales</taxon>
        <taxon>Tindalliaceae</taxon>
        <taxon>Tindallia</taxon>
    </lineage>
</organism>